<comment type="caution">
    <text evidence="2">The sequence shown here is derived from an EMBL/GenBank/DDBJ whole genome shotgun (WGS) entry which is preliminary data.</text>
</comment>
<dbReference type="InterPro" id="IPR001387">
    <property type="entry name" value="Cro/C1-type_HTH"/>
</dbReference>
<evidence type="ECO:0000313" key="3">
    <source>
        <dbReference type="Proteomes" id="UP001165524"/>
    </source>
</evidence>
<dbReference type="InterPro" id="IPR039060">
    <property type="entry name" value="Antitox_HigA"/>
</dbReference>
<sequence length="138" mass="15220">MSSHAVIKERAAALFNQAQFISHIHTEQDYAAALALMDELIEDYDAQKPLIEVLAVAIERWESSAPEFQGFNDAVAAQDRGASTLRLLMEQHGLGVADLPEIGSKSLVSRVLRGERQLTRNHIAALCQRFGIGADLFF</sequence>
<organism evidence="2 3">
    <name type="scientific">Alcanivorax quisquiliarum</name>
    <dbReference type="NCBI Taxonomy" id="2933565"/>
    <lineage>
        <taxon>Bacteria</taxon>
        <taxon>Pseudomonadati</taxon>
        <taxon>Pseudomonadota</taxon>
        <taxon>Gammaproteobacteria</taxon>
        <taxon>Oceanospirillales</taxon>
        <taxon>Alcanivoracaceae</taxon>
        <taxon>Alcanivorax</taxon>
    </lineage>
</organism>
<evidence type="ECO:0000259" key="1">
    <source>
        <dbReference type="SMART" id="SM00530"/>
    </source>
</evidence>
<dbReference type="EMBL" id="JALKII010000007">
    <property type="protein sequence ID" value="MCK0538261.1"/>
    <property type="molecule type" value="Genomic_DNA"/>
</dbReference>
<dbReference type="RefSeq" id="WP_246952719.1">
    <property type="nucleotide sequence ID" value="NZ_JALKII010000007.1"/>
</dbReference>
<accession>A0ABT0E8T6</accession>
<dbReference type="Proteomes" id="UP001165524">
    <property type="component" value="Unassembled WGS sequence"/>
</dbReference>
<name>A0ABT0E8T6_9GAMM</name>
<dbReference type="PANTHER" id="PTHR40455">
    <property type="entry name" value="ANTITOXIN HIGA"/>
    <property type="match status" value="1"/>
</dbReference>
<dbReference type="SMART" id="SM00530">
    <property type="entry name" value="HTH_XRE"/>
    <property type="match status" value="1"/>
</dbReference>
<gene>
    <name evidence="2" type="ORF">MU846_11125</name>
</gene>
<protein>
    <submittedName>
        <fullName evidence="2">Transcriptional regulator</fullName>
    </submittedName>
</protein>
<keyword evidence="3" id="KW-1185">Reference proteome</keyword>
<reference evidence="2" key="1">
    <citation type="submission" date="2022-04" db="EMBL/GenBank/DDBJ databases">
        <title>Alcanivorax sp. CY1518 draft genome sequence.</title>
        <authorList>
            <person name="Zhao G."/>
            <person name="An M."/>
        </authorList>
    </citation>
    <scope>NUCLEOTIDE SEQUENCE</scope>
    <source>
        <strain evidence="2">CY1518</strain>
    </source>
</reference>
<feature type="domain" description="HTH cro/C1-type" evidence="1">
    <location>
        <begin position="84"/>
        <end position="137"/>
    </location>
</feature>
<evidence type="ECO:0000313" key="2">
    <source>
        <dbReference type="EMBL" id="MCK0538261.1"/>
    </source>
</evidence>
<dbReference type="CDD" id="cd00093">
    <property type="entry name" value="HTH_XRE"/>
    <property type="match status" value="1"/>
</dbReference>
<dbReference type="SUPFAM" id="SSF47413">
    <property type="entry name" value="lambda repressor-like DNA-binding domains"/>
    <property type="match status" value="1"/>
</dbReference>
<dbReference type="InterPro" id="IPR010982">
    <property type="entry name" value="Lambda_DNA-bd_dom_sf"/>
</dbReference>
<proteinExistence type="predicted"/>
<dbReference type="PANTHER" id="PTHR40455:SF1">
    <property type="entry name" value="ANTITOXIN HIGA"/>
    <property type="match status" value="1"/>
</dbReference>